<sequence>MSAPFRFIHAADLHLDSPFRGMSKAPEALKAQLMASTFGALRAMTETAIREQVDFIVLSGDLYDSADRSLKAQLLLVKEWERLQEHGIAVFVIHGNHDPMNGARAELQLPASVTVFGADRMEYRPAYCRSGELAAFVYGMSYGTRHVTENLAATYEAEPGAPFHIAMLHGNVDGDSSHDPYAPCRLDELIGSKGFDYWALGHIHTRQVLHQYPHVVYPGNIQGRNPREAGERGCYIVDVSASRAVSLTFAPLDEVRWLEAELPIAGIASEQELLVRLEETADRIALLGEGRSVMIRLQLTGRGPLHAKLTDALVRRTLLEQLQETRTEPVHDVWSWIYALEANTASELQLEGLADEDSFAGELSRVTAALLADKEQWRTFAREAIEPIAAHVKLGRLLRSSLEELPDRWLEQARELTLGLMDGEGRKDG</sequence>
<dbReference type="InterPro" id="IPR004843">
    <property type="entry name" value="Calcineurin-like_PHP"/>
</dbReference>
<dbReference type="PANTHER" id="PTHR30337">
    <property type="entry name" value="COMPONENT OF ATP-DEPENDENT DSDNA EXONUCLEASE"/>
    <property type="match status" value="1"/>
</dbReference>
<dbReference type="PIRSF" id="PIRSF033091">
    <property type="entry name" value="Pesterase_YhaO"/>
    <property type="match status" value="1"/>
</dbReference>
<dbReference type="CDD" id="cd00840">
    <property type="entry name" value="MPP_Mre11_N"/>
    <property type="match status" value="1"/>
</dbReference>
<dbReference type="InterPro" id="IPR050535">
    <property type="entry name" value="DNA_Repair-Maintenance_Comp"/>
</dbReference>
<dbReference type="AlphaFoldDB" id="A0A917HNW9"/>
<dbReference type="PANTHER" id="PTHR30337:SF7">
    <property type="entry name" value="PHOSPHOESTERASE"/>
    <property type="match status" value="1"/>
</dbReference>
<gene>
    <name evidence="3" type="ORF">GCM10010918_50180</name>
</gene>
<protein>
    <submittedName>
        <fullName evidence="3">Exonuclease SbcCD subunit D</fullName>
    </submittedName>
</protein>
<dbReference type="EMBL" id="BMHY01000015">
    <property type="protein sequence ID" value="GGG86020.1"/>
    <property type="molecule type" value="Genomic_DNA"/>
</dbReference>
<evidence type="ECO:0000259" key="2">
    <source>
        <dbReference type="Pfam" id="PF00149"/>
    </source>
</evidence>
<dbReference type="Gene3D" id="3.60.21.10">
    <property type="match status" value="1"/>
</dbReference>
<dbReference type="RefSeq" id="WP_188892432.1">
    <property type="nucleotide sequence ID" value="NZ_BMHY01000015.1"/>
</dbReference>
<evidence type="ECO:0000256" key="1">
    <source>
        <dbReference type="ARBA" id="ARBA00022801"/>
    </source>
</evidence>
<proteinExistence type="predicted"/>
<accession>A0A917HNW9</accession>
<evidence type="ECO:0000313" key="4">
    <source>
        <dbReference type="Proteomes" id="UP000600247"/>
    </source>
</evidence>
<dbReference type="InterPro" id="IPR014576">
    <property type="entry name" value="Pesterase_YhaO"/>
</dbReference>
<keyword evidence="1" id="KW-0378">Hydrolase</keyword>
<comment type="caution">
    <text evidence="3">The sequence shown here is derived from an EMBL/GenBank/DDBJ whole genome shotgun (WGS) entry which is preliminary data.</text>
</comment>
<dbReference type="Proteomes" id="UP000600247">
    <property type="component" value="Unassembled WGS sequence"/>
</dbReference>
<evidence type="ECO:0000313" key="3">
    <source>
        <dbReference type="EMBL" id="GGG86020.1"/>
    </source>
</evidence>
<organism evidence="3 4">
    <name type="scientific">Paenibacillus radicis</name>
    <name type="common">ex Gao et al. 2016</name>
    <dbReference type="NCBI Taxonomy" id="1737354"/>
    <lineage>
        <taxon>Bacteria</taxon>
        <taxon>Bacillati</taxon>
        <taxon>Bacillota</taxon>
        <taxon>Bacilli</taxon>
        <taxon>Bacillales</taxon>
        <taxon>Paenibacillaceae</taxon>
        <taxon>Paenibacillus</taxon>
    </lineage>
</organism>
<dbReference type="InterPro" id="IPR029052">
    <property type="entry name" value="Metallo-depent_PP-like"/>
</dbReference>
<dbReference type="InterPro" id="IPR041796">
    <property type="entry name" value="Mre11_N"/>
</dbReference>
<keyword evidence="3" id="KW-0540">Nuclease</keyword>
<keyword evidence="3" id="KW-0269">Exonuclease</keyword>
<dbReference type="GO" id="GO:0004527">
    <property type="term" value="F:exonuclease activity"/>
    <property type="evidence" value="ECO:0007669"/>
    <property type="project" value="UniProtKB-KW"/>
</dbReference>
<feature type="domain" description="Calcineurin-like phosphoesterase" evidence="2">
    <location>
        <begin position="5"/>
        <end position="205"/>
    </location>
</feature>
<name>A0A917HNW9_9BACL</name>
<reference evidence="3 4" key="1">
    <citation type="journal article" date="2014" name="Int. J. Syst. Evol. Microbiol.">
        <title>Complete genome sequence of Corynebacterium casei LMG S-19264T (=DSM 44701T), isolated from a smear-ripened cheese.</title>
        <authorList>
            <consortium name="US DOE Joint Genome Institute (JGI-PGF)"/>
            <person name="Walter F."/>
            <person name="Albersmeier A."/>
            <person name="Kalinowski J."/>
            <person name="Ruckert C."/>
        </authorList>
    </citation>
    <scope>NUCLEOTIDE SEQUENCE [LARGE SCALE GENOMIC DNA]</scope>
    <source>
        <strain evidence="3 4">CGMCC 1.15286</strain>
    </source>
</reference>
<dbReference type="SUPFAM" id="SSF56300">
    <property type="entry name" value="Metallo-dependent phosphatases"/>
    <property type="match status" value="1"/>
</dbReference>
<dbReference type="Pfam" id="PF00149">
    <property type="entry name" value="Metallophos"/>
    <property type="match status" value="1"/>
</dbReference>
<keyword evidence="4" id="KW-1185">Reference proteome</keyword>